<protein>
    <recommendedName>
        <fullName evidence="4">SSD domain-containing protein</fullName>
    </recommendedName>
</protein>
<accession>A0ABR1DPN0</accession>
<keyword evidence="1" id="KW-0812">Transmembrane</keyword>
<dbReference type="EMBL" id="JAVFWL010000004">
    <property type="protein sequence ID" value="KAK6752406.1"/>
    <property type="molecule type" value="Genomic_DNA"/>
</dbReference>
<organism evidence="2 3">
    <name type="scientific">Necator americanus</name>
    <name type="common">Human hookworm</name>
    <dbReference type="NCBI Taxonomy" id="51031"/>
    <lineage>
        <taxon>Eukaryota</taxon>
        <taxon>Metazoa</taxon>
        <taxon>Ecdysozoa</taxon>
        <taxon>Nematoda</taxon>
        <taxon>Chromadorea</taxon>
        <taxon>Rhabditida</taxon>
        <taxon>Rhabditina</taxon>
        <taxon>Rhabditomorpha</taxon>
        <taxon>Strongyloidea</taxon>
        <taxon>Ancylostomatidae</taxon>
        <taxon>Bunostominae</taxon>
        <taxon>Necator</taxon>
    </lineage>
</organism>
<proteinExistence type="predicted"/>
<comment type="caution">
    <text evidence="2">The sequence shown here is derived from an EMBL/GenBank/DDBJ whole genome shotgun (WGS) entry which is preliminary data.</text>
</comment>
<reference evidence="2 3" key="1">
    <citation type="submission" date="2023-08" db="EMBL/GenBank/DDBJ databases">
        <title>A Necator americanus chromosomal reference genome.</title>
        <authorList>
            <person name="Ilik V."/>
            <person name="Petrzelkova K.J."/>
            <person name="Pardy F."/>
            <person name="Fuh T."/>
            <person name="Niatou-Singa F.S."/>
            <person name="Gouil Q."/>
            <person name="Baker L."/>
            <person name="Ritchie M.E."/>
            <person name="Jex A.R."/>
            <person name="Gazzola D."/>
            <person name="Li H."/>
            <person name="Toshio Fujiwara R."/>
            <person name="Zhan B."/>
            <person name="Aroian R.V."/>
            <person name="Pafco B."/>
            <person name="Schwarz E.M."/>
        </authorList>
    </citation>
    <scope>NUCLEOTIDE SEQUENCE [LARGE SCALE GENOMIC DNA]</scope>
    <source>
        <strain evidence="2 3">Aroian</strain>
        <tissue evidence="2">Whole animal</tissue>
    </source>
</reference>
<evidence type="ECO:0000313" key="3">
    <source>
        <dbReference type="Proteomes" id="UP001303046"/>
    </source>
</evidence>
<sequence length="128" mass="14435">MGIQLPPLECKCNRHVFISQFTDGYLHNEDVWALYKASEALPDNIKEPGMSLSYLLLPLLSSFTSSIGFTSLLLNWKSTIIYQLTELLIALLLSIDYIPIAVFILQLAIVVKVVAREMGYDIVIRLCD</sequence>
<keyword evidence="1" id="KW-0472">Membrane</keyword>
<keyword evidence="3" id="KW-1185">Reference proteome</keyword>
<dbReference type="Proteomes" id="UP001303046">
    <property type="component" value="Unassembled WGS sequence"/>
</dbReference>
<feature type="transmembrane region" description="Helical" evidence="1">
    <location>
        <begin position="52"/>
        <end position="75"/>
    </location>
</feature>
<evidence type="ECO:0000313" key="2">
    <source>
        <dbReference type="EMBL" id="KAK6752406.1"/>
    </source>
</evidence>
<evidence type="ECO:0000256" key="1">
    <source>
        <dbReference type="SAM" id="Phobius"/>
    </source>
</evidence>
<keyword evidence="1" id="KW-1133">Transmembrane helix</keyword>
<gene>
    <name evidence="2" type="primary">Necator_chrIV.g16982</name>
    <name evidence="2" type="ORF">RB195_003684</name>
</gene>
<name>A0ABR1DPN0_NECAM</name>
<feature type="transmembrane region" description="Helical" evidence="1">
    <location>
        <begin position="87"/>
        <end position="111"/>
    </location>
</feature>
<evidence type="ECO:0008006" key="4">
    <source>
        <dbReference type="Google" id="ProtNLM"/>
    </source>
</evidence>